<dbReference type="Proteomes" id="UP000323142">
    <property type="component" value="Unassembled WGS sequence"/>
</dbReference>
<comment type="catalytic activity">
    <reaction evidence="1 9">
        <text>Endohydrolysis of (1-&gt;4)-beta-D-xylosidic linkages in xylans.</text>
        <dbReference type="EC" id="3.2.1.8"/>
    </reaction>
</comment>
<evidence type="ECO:0000256" key="6">
    <source>
        <dbReference type="ARBA" id="ARBA00023277"/>
    </source>
</evidence>
<evidence type="ECO:0000259" key="11">
    <source>
        <dbReference type="PROSITE" id="PS51760"/>
    </source>
</evidence>
<dbReference type="SUPFAM" id="SSF51445">
    <property type="entry name" value="(Trans)glycosidases"/>
    <property type="match status" value="1"/>
</dbReference>
<evidence type="ECO:0000256" key="5">
    <source>
        <dbReference type="ARBA" id="ARBA00022801"/>
    </source>
</evidence>
<keyword evidence="4" id="KW-0732">Signal</keyword>
<dbReference type="SMART" id="SM00633">
    <property type="entry name" value="Glyco_10"/>
    <property type="match status" value="1"/>
</dbReference>
<dbReference type="InterPro" id="IPR001000">
    <property type="entry name" value="GH10_dom"/>
</dbReference>
<dbReference type="PROSITE" id="PS51318">
    <property type="entry name" value="TAT"/>
    <property type="match status" value="1"/>
</dbReference>
<dbReference type="AlphaFoldDB" id="A0A5B2V7J1"/>
<keyword evidence="3 12" id="KW-0858">Xylan degradation</keyword>
<gene>
    <name evidence="12" type="ORF">F0L46_22775</name>
</gene>
<keyword evidence="8 9" id="KW-0624">Polysaccharide degradation</keyword>
<dbReference type="Pfam" id="PF00331">
    <property type="entry name" value="Glyco_hydro_10"/>
    <property type="match status" value="1"/>
</dbReference>
<reference evidence="12 13" key="2">
    <citation type="submission" date="2019-09" db="EMBL/GenBank/DDBJ databases">
        <authorList>
            <person name="Jin C."/>
        </authorList>
    </citation>
    <scope>NUCLEOTIDE SEQUENCE [LARGE SCALE GENOMIC DNA]</scope>
    <source>
        <strain evidence="12 13">BN140002</strain>
    </source>
</reference>
<dbReference type="EC" id="3.2.1.8" evidence="9"/>
<dbReference type="OrthoDB" id="9815836at2"/>
<evidence type="ECO:0000256" key="2">
    <source>
        <dbReference type="ARBA" id="ARBA00007495"/>
    </source>
</evidence>
<dbReference type="PANTHER" id="PTHR31490">
    <property type="entry name" value="GLYCOSYL HYDROLASE"/>
    <property type="match status" value="1"/>
</dbReference>
<dbReference type="PANTHER" id="PTHR31490:SF88">
    <property type="entry name" value="BETA-XYLANASE"/>
    <property type="match status" value="1"/>
</dbReference>
<evidence type="ECO:0000256" key="3">
    <source>
        <dbReference type="ARBA" id="ARBA00022651"/>
    </source>
</evidence>
<dbReference type="InterPro" id="IPR044846">
    <property type="entry name" value="GH10"/>
</dbReference>
<dbReference type="EMBL" id="VUOA01000043">
    <property type="protein sequence ID" value="KAA2234776.1"/>
    <property type="molecule type" value="Genomic_DNA"/>
</dbReference>
<proteinExistence type="inferred from homology"/>
<dbReference type="InterPro" id="IPR017853">
    <property type="entry name" value="GH"/>
</dbReference>
<feature type="domain" description="GH10" evidence="11">
    <location>
        <begin position="41"/>
        <end position="371"/>
    </location>
</feature>
<accession>A0A5B2V7J1</accession>
<name>A0A5B2V7J1_9HYPH</name>
<evidence type="ECO:0000256" key="4">
    <source>
        <dbReference type="ARBA" id="ARBA00022729"/>
    </source>
</evidence>
<dbReference type="InterPro" id="IPR006311">
    <property type="entry name" value="TAT_signal"/>
</dbReference>
<dbReference type="GO" id="GO:0031176">
    <property type="term" value="F:endo-1,4-beta-xylanase activity"/>
    <property type="evidence" value="ECO:0007669"/>
    <property type="project" value="UniProtKB-EC"/>
</dbReference>
<reference evidence="12 13" key="1">
    <citation type="submission" date="2019-09" db="EMBL/GenBank/DDBJ databases">
        <title>Salinarimonas rosea gen. nov., sp. nov., a new member of the a-2 subgroup of the Proteobacteria.</title>
        <authorList>
            <person name="Liu J."/>
        </authorList>
    </citation>
    <scope>NUCLEOTIDE SEQUENCE [LARGE SCALE GENOMIC DNA]</scope>
    <source>
        <strain evidence="12 13">BN140002</strain>
    </source>
</reference>
<evidence type="ECO:0000256" key="8">
    <source>
        <dbReference type="ARBA" id="ARBA00023326"/>
    </source>
</evidence>
<sequence length="378" mass="41350">MTDDTERPKGPTRPRTGMTRRGVLTASAAAALGPAPALGRDVSATPLHALAAGRGLSFGTAVNTNVLTDPSYAALVARECNVIVAENHFKWGMLRPTPAQADFSVADQIVAFGQSHGMRVRGHTLFFQEALSAWVPQEIARTSAERVLEDHIRLVCGHFGRGVSSWDVMNEVVLPEDGRPDGLRRNVFLEAMGPSYVGKAFWIAREAAPGAELVYNDWIGPYAGRYFETRRARLLQLLEGLVRSGAPVQAFGVQSHLDASRDDVDERGWAAFLQRASDLGLRLHLTELDVADQKLPADPGTRDRKTADAVRRYLDVTLDNKAVRDLLTWNLSDRYTAVSIYLPRPDGLPPRSLPYGDGDRPKPMREAIAQALVAAPAR</sequence>
<comment type="caution">
    <text evidence="12">The sequence shown here is derived from an EMBL/GenBank/DDBJ whole genome shotgun (WGS) entry which is preliminary data.</text>
</comment>
<evidence type="ECO:0000256" key="7">
    <source>
        <dbReference type="ARBA" id="ARBA00023295"/>
    </source>
</evidence>
<feature type="region of interest" description="Disordered" evidence="10">
    <location>
        <begin position="1"/>
        <end position="21"/>
    </location>
</feature>
<keyword evidence="13" id="KW-1185">Reference proteome</keyword>
<evidence type="ECO:0000313" key="12">
    <source>
        <dbReference type="EMBL" id="KAA2234776.1"/>
    </source>
</evidence>
<comment type="similarity">
    <text evidence="2 9">Belongs to the glycosyl hydrolase 10 (cellulase F) family.</text>
</comment>
<protein>
    <recommendedName>
        <fullName evidence="9">Beta-xylanase</fullName>
        <ecNumber evidence="9">3.2.1.8</ecNumber>
    </recommendedName>
</protein>
<organism evidence="12 13">
    <name type="scientific">Salinarimonas soli</name>
    <dbReference type="NCBI Taxonomy" id="1638099"/>
    <lineage>
        <taxon>Bacteria</taxon>
        <taxon>Pseudomonadati</taxon>
        <taxon>Pseudomonadota</taxon>
        <taxon>Alphaproteobacteria</taxon>
        <taxon>Hyphomicrobiales</taxon>
        <taxon>Salinarimonadaceae</taxon>
        <taxon>Salinarimonas</taxon>
    </lineage>
</organism>
<evidence type="ECO:0000313" key="13">
    <source>
        <dbReference type="Proteomes" id="UP000323142"/>
    </source>
</evidence>
<keyword evidence="7 9" id="KW-0326">Glycosidase</keyword>
<keyword evidence="5 9" id="KW-0378">Hydrolase</keyword>
<dbReference type="PROSITE" id="PS51760">
    <property type="entry name" value="GH10_2"/>
    <property type="match status" value="1"/>
</dbReference>
<evidence type="ECO:0000256" key="9">
    <source>
        <dbReference type="RuleBase" id="RU361174"/>
    </source>
</evidence>
<evidence type="ECO:0000256" key="1">
    <source>
        <dbReference type="ARBA" id="ARBA00000681"/>
    </source>
</evidence>
<evidence type="ECO:0000256" key="10">
    <source>
        <dbReference type="SAM" id="MobiDB-lite"/>
    </source>
</evidence>
<dbReference type="GO" id="GO:0045493">
    <property type="term" value="P:xylan catabolic process"/>
    <property type="evidence" value="ECO:0007669"/>
    <property type="project" value="UniProtKB-KW"/>
</dbReference>
<dbReference type="Gene3D" id="3.20.20.80">
    <property type="entry name" value="Glycosidases"/>
    <property type="match status" value="1"/>
</dbReference>
<dbReference type="PRINTS" id="PR00134">
    <property type="entry name" value="GLHYDRLASE10"/>
</dbReference>
<keyword evidence="6 9" id="KW-0119">Carbohydrate metabolism</keyword>